<gene>
    <name evidence="5" type="ORF">H8S65_00885</name>
</gene>
<dbReference type="Pfam" id="PF16656">
    <property type="entry name" value="Pur_ac_phosph_N"/>
    <property type="match status" value="1"/>
</dbReference>
<sequence>MKQAVWLVMALMLLLPWGKIHSREKSERESNTLRIMSYNIRNGRGMDDVADFRRTADVIIKACPDIVAVQEIDSVTGRSGGKDVLREIAGLTLMHHTYAPAIDYDGGKYGIGMLSKEKPLGYKRLPLPGREEARTLLIVEFEKYIYCCTHLSLTEEDRMLSLPVIRQAAASANKPFFIAGDMNARLGSDFIRQLQNDFVILTDMKKPTFPADKPDETIDYIAVCARDTATFTRISTHVWDEPAASDHRPVITDIIFNQPATKIFRTEPYLQNPVGNGITVMWQTTVPTYSWVEYGTDKEHLQKARTIVDGQVICNGLQNKIRLDGLEPGKTYYYRICSQEIMLYQAYKKIFGETAVSDFYTFTLPAETESDFTAIIFNDLHKRSETLQALCKQVKDLKYDFVVFNGDCIDDPANHDEATRFLSELNESVGASRIPVFYIRGNHEIRNAYSIGLRSLFDYVGDKTYGAFNWGDTRIVMLDCGEDKPDTHWVYYGLNDFSDLRKAQAGFLKEELASKAFRKASKRVLIHHVPIYGKGEEYDSYNPCRDEWGAILEKAPFAVSINAHTHRFAYHPEGSAGNPYPVVVGGGYRMDGATVMVLQKKGKEMTLRVLNTKGETLQELNL</sequence>
<evidence type="ECO:0000256" key="1">
    <source>
        <dbReference type="ARBA" id="ARBA00022729"/>
    </source>
</evidence>
<feature type="domain" description="Endonuclease/exonuclease/phosphatase" evidence="3">
    <location>
        <begin position="36"/>
        <end position="247"/>
    </location>
</feature>
<dbReference type="Gene3D" id="2.60.40.380">
    <property type="entry name" value="Purple acid phosphatase-like, N-terminal"/>
    <property type="match status" value="1"/>
</dbReference>
<keyword evidence="1" id="KW-0732">Signal</keyword>
<comment type="caution">
    <text evidence="5">The sequence shown here is derived from an EMBL/GenBank/DDBJ whole genome shotgun (WGS) entry which is preliminary data.</text>
</comment>
<dbReference type="PANTHER" id="PTHR14859">
    <property type="entry name" value="CALCOFLUOR WHITE HYPERSENSITIVE PROTEIN PRECURSOR"/>
    <property type="match status" value="1"/>
</dbReference>
<evidence type="ECO:0000313" key="5">
    <source>
        <dbReference type="EMBL" id="MBC5631332.1"/>
    </source>
</evidence>
<reference evidence="5 6" key="1">
    <citation type="submission" date="2020-08" db="EMBL/GenBank/DDBJ databases">
        <title>Genome public.</title>
        <authorList>
            <person name="Liu C."/>
            <person name="Sun Q."/>
        </authorList>
    </citation>
    <scope>NUCLEOTIDE SEQUENCE [LARGE SCALE GENOMIC DNA]</scope>
    <source>
        <strain evidence="5 6">NSJ-79</strain>
    </source>
</reference>
<dbReference type="InterPro" id="IPR036691">
    <property type="entry name" value="Endo/exonu/phosph_ase_sf"/>
</dbReference>
<protein>
    <submittedName>
        <fullName evidence="5">Metallophosphoesterase</fullName>
    </submittedName>
</protein>
<name>A0ABR7DK35_9BACT</name>
<evidence type="ECO:0000313" key="6">
    <source>
        <dbReference type="Proteomes" id="UP000651475"/>
    </source>
</evidence>
<evidence type="ECO:0000259" key="3">
    <source>
        <dbReference type="Pfam" id="PF03372"/>
    </source>
</evidence>
<dbReference type="InterPro" id="IPR051916">
    <property type="entry name" value="GPI-anchor_lipid_remodeler"/>
</dbReference>
<dbReference type="Proteomes" id="UP000651475">
    <property type="component" value="Unassembled WGS sequence"/>
</dbReference>
<keyword evidence="6" id="KW-1185">Reference proteome</keyword>
<dbReference type="EMBL" id="JACOOJ010000001">
    <property type="protein sequence ID" value="MBC5631332.1"/>
    <property type="molecule type" value="Genomic_DNA"/>
</dbReference>
<dbReference type="Pfam" id="PF03372">
    <property type="entry name" value="Exo_endo_phos"/>
    <property type="match status" value="1"/>
</dbReference>
<organism evidence="5 6">
    <name type="scientific">Parabacteroides hominis</name>
    <dbReference type="NCBI Taxonomy" id="2763057"/>
    <lineage>
        <taxon>Bacteria</taxon>
        <taxon>Pseudomonadati</taxon>
        <taxon>Bacteroidota</taxon>
        <taxon>Bacteroidia</taxon>
        <taxon>Bacteroidales</taxon>
        <taxon>Tannerellaceae</taxon>
        <taxon>Parabacteroides</taxon>
    </lineage>
</organism>
<dbReference type="InterPro" id="IPR015914">
    <property type="entry name" value="PAPs_N"/>
</dbReference>
<evidence type="ECO:0000259" key="2">
    <source>
        <dbReference type="Pfam" id="PF00149"/>
    </source>
</evidence>
<dbReference type="InterPro" id="IPR004843">
    <property type="entry name" value="Calcineurin-like_PHP"/>
</dbReference>
<feature type="domain" description="Purple acid phosphatase N-terminal" evidence="4">
    <location>
        <begin position="275"/>
        <end position="340"/>
    </location>
</feature>
<dbReference type="Gene3D" id="3.60.10.10">
    <property type="entry name" value="Endonuclease/exonuclease/phosphatase"/>
    <property type="match status" value="1"/>
</dbReference>
<accession>A0ABR7DK35</accession>
<dbReference type="SUPFAM" id="SSF49363">
    <property type="entry name" value="Purple acid phosphatase, N-terminal domain"/>
    <property type="match status" value="1"/>
</dbReference>
<dbReference type="SUPFAM" id="SSF56219">
    <property type="entry name" value="DNase I-like"/>
    <property type="match status" value="1"/>
</dbReference>
<proteinExistence type="predicted"/>
<dbReference type="InterPro" id="IPR008963">
    <property type="entry name" value="Purple_acid_Pase-like_N"/>
</dbReference>
<evidence type="ECO:0000259" key="4">
    <source>
        <dbReference type="Pfam" id="PF16656"/>
    </source>
</evidence>
<dbReference type="SUPFAM" id="SSF56300">
    <property type="entry name" value="Metallo-dependent phosphatases"/>
    <property type="match status" value="1"/>
</dbReference>
<feature type="domain" description="Calcineurin-like phosphoesterase" evidence="2">
    <location>
        <begin position="375"/>
        <end position="567"/>
    </location>
</feature>
<dbReference type="InterPro" id="IPR005135">
    <property type="entry name" value="Endo/exonuclease/phosphatase"/>
</dbReference>
<dbReference type="Pfam" id="PF00149">
    <property type="entry name" value="Metallophos"/>
    <property type="match status" value="1"/>
</dbReference>
<dbReference type="PANTHER" id="PTHR14859:SF15">
    <property type="entry name" value="ENDONUCLEASE_EXONUCLEASE_PHOSPHATASE DOMAIN-CONTAINING PROTEIN"/>
    <property type="match status" value="1"/>
</dbReference>
<dbReference type="InterPro" id="IPR029052">
    <property type="entry name" value="Metallo-depent_PP-like"/>
</dbReference>
<dbReference type="Gene3D" id="3.60.21.10">
    <property type="match status" value="1"/>
</dbReference>